<evidence type="ECO:0000313" key="1">
    <source>
        <dbReference type="EMBL" id="MDQ0566680.1"/>
    </source>
</evidence>
<name>A0A6I4UBQ5_9SPHN</name>
<organism evidence="2 3">
    <name type="scientific">Qipengyuania citrea</name>
    <dbReference type="NCBI Taxonomy" id="225971"/>
    <lineage>
        <taxon>Bacteria</taxon>
        <taxon>Pseudomonadati</taxon>
        <taxon>Pseudomonadota</taxon>
        <taxon>Alphaproteobacteria</taxon>
        <taxon>Sphingomonadales</taxon>
        <taxon>Erythrobacteraceae</taxon>
        <taxon>Qipengyuania</taxon>
    </lineage>
</organism>
<sequence length="135" mass="14218">MTAQKGAAFLLKTGDGGSPPTYETVAGLRTTQMTINGDTVVVTHKESGGWRELLSGAGTRSVSVSAAGIFLGSEAEEAIRAHAFAGTLDEYELSFEDGAKIRGRFLVQRLDYAGDFNGERTYALQLESSGAVLPA</sequence>
<dbReference type="EMBL" id="WTYG01000001">
    <property type="protein sequence ID" value="MXP35034.1"/>
    <property type="molecule type" value="Genomic_DNA"/>
</dbReference>
<proteinExistence type="predicted"/>
<evidence type="ECO:0000313" key="2">
    <source>
        <dbReference type="EMBL" id="MXP35034.1"/>
    </source>
</evidence>
<accession>A0A6I4UBQ5</accession>
<dbReference type="Pfam" id="PF06199">
    <property type="entry name" value="Phage_tail_2"/>
    <property type="match status" value="1"/>
</dbReference>
<gene>
    <name evidence="2" type="ORF">GRI55_04525</name>
    <name evidence="1" type="ORF">QOZ97_002213</name>
</gene>
<dbReference type="NCBIfam" id="TIGR02126">
    <property type="entry name" value="phgtail_TP901_1"/>
    <property type="match status" value="1"/>
</dbReference>
<evidence type="ECO:0000313" key="4">
    <source>
        <dbReference type="Proteomes" id="UP001238601"/>
    </source>
</evidence>
<dbReference type="NCBIfam" id="NF047353">
    <property type="entry name" value="tube_lmo2291"/>
    <property type="match status" value="1"/>
</dbReference>
<dbReference type="Proteomes" id="UP001238601">
    <property type="component" value="Unassembled WGS sequence"/>
</dbReference>
<reference evidence="1 4" key="2">
    <citation type="submission" date="2023-07" db="EMBL/GenBank/DDBJ databases">
        <title>Genomic Encyclopedia of Type Strains, Phase IV (KMG-IV): sequencing the most valuable type-strain genomes for metagenomic binning, comparative biology and taxonomic classification.</title>
        <authorList>
            <person name="Goeker M."/>
        </authorList>
    </citation>
    <scope>NUCLEOTIDE SEQUENCE [LARGE SCALE GENOMIC DNA]</scope>
    <source>
        <strain evidence="1 4">DSM 14432</strain>
    </source>
</reference>
<reference evidence="2 3" key="1">
    <citation type="submission" date="2019-12" db="EMBL/GenBank/DDBJ databases">
        <title>Genomic-based taxomic classification of the family Erythrobacteraceae.</title>
        <authorList>
            <person name="Xu L."/>
        </authorList>
    </citation>
    <scope>NUCLEOTIDE SEQUENCE [LARGE SCALE GENOMIC DNA]</scope>
    <source>
        <strain evidence="2 3">CGMCC 1.8703</strain>
    </source>
</reference>
<protein>
    <submittedName>
        <fullName evidence="2">Phage major tail protein, TP901-1 family</fullName>
    </submittedName>
    <submittedName>
        <fullName evidence="1">TP901-1 family phage major tail protein</fullName>
    </submittedName>
</protein>
<dbReference type="Proteomes" id="UP000439914">
    <property type="component" value="Unassembled WGS sequence"/>
</dbReference>
<comment type="caution">
    <text evidence="2">The sequence shown here is derived from an EMBL/GenBank/DDBJ whole genome shotgun (WGS) entry which is preliminary data.</text>
</comment>
<dbReference type="EMBL" id="JAUSWK010000002">
    <property type="protein sequence ID" value="MDQ0566680.1"/>
    <property type="molecule type" value="Genomic_DNA"/>
</dbReference>
<keyword evidence="4" id="KW-1185">Reference proteome</keyword>
<dbReference type="GeneID" id="93687047"/>
<dbReference type="InterPro" id="IPR022344">
    <property type="entry name" value="GTA_major-tail"/>
</dbReference>
<evidence type="ECO:0000313" key="3">
    <source>
        <dbReference type="Proteomes" id="UP000439914"/>
    </source>
</evidence>
<dbReference type="PRINTS" id="PR01996">
    <property type="entry name" value="MTP1FAMILY"/>
</dbReference>
<dbReference type="InterPro" id="IPR011855">
    <property type="entry name" value="Phgtail_TP901_1"/>
</dbReference>
<dbReference type="AlphaFoldDB" id="A0A6I4UBQ5"/>
<dbReference type="RefSeq" id="WP_160766314.1">
    <property type="nucleotide sequence ID" value="NZ_JAUSWK010000002.1"/>
</dbReference>